<proteinExistence type="inferred from homology"/>
<dbReference type="NCBIfam" id="TIGR00377">
    <property type="entry name" value="ant_ant_sig"/>
    <property type="match status" value="1"/>
</dbReference>
<dbReference type="InterPro" id="IPR002645">
    <property type="entry name" value="STAS_dom"/>
</dbReference>
<dbReference type="InterPro" id="IPR036513">
    <property type="entry name" value="STAS_dom_sf"/>
</dbReference>
<feature type="domain" description="STAS" evidence="3">
    <location>
        <begin position="1"/>
        <end position="110"/>
    </location>
</feature>
<dbReference type="InterPro" id="IPR003658">
    <property type="entry name" value="Anti-sigma_ant"/>
</dbReference>
<evidence type="ECO:0000259" key="3">
    <source>
        <dbReference type="PROSITE" id="PS50801"/>
    </source>
</evidence>
<dbReference type="Gene3D" id="3.30.750.24">
    <property type="entry name" value="STAS domain"/>
    <property type="match status" value="1"/>
</dbReference>
<sequence length="111" mass="11618">MDISEETRNGILLLKPAGRVDSGSCGAFEQRLVQAVTPGPASVVVDMTQLTYMSSAGLRALLVAAKKAKPAGSRIVLAAMAPTIREVFDMSGFSTLFEIHANPDDAVKALG</sequence>
<reference evidence="4 5" key="1">
    <citation type="submission" date="2020-05" db="EMBL/GenBank/DDBJ databases">
        <title>Azospirillum oleiclasticum sp. nov, a nitrogen-fixing and heavy crude oil-emulsifying bacterium isolated from the crude oil of Yumen Oilfield.</title>
        <authorList>
            <person name="Wu D."/>
            <person name="Cai M."/>
            <person name="Zhang X."/>
        </authorList>
    </citation>
    <scope>NUCLEOTIDE SEQUENCE [LARGE SCALE GENOMIC DNA]</scope>
    <source>
        <strain evidence="4 5">ROY-1-1-2</strain>
    </source>
</reference>
<name>A0ABX2TGV2_9PROT</name>
<evidence type="ECO:0000256" key="1">
    <source>
        <dbReference type="ARBA" id="ARBA00009013"/>
    </source>
</evidence>
<evidence type="ECO:0000313" key="5">
    <source>
        <dbReference type="Proteomes" id="UP000584642"/>
    </source>
</evidence>
<organism evidence="4 5">
    <name type="scientific">Azospirillum oleiclasticum</name>
    <dbReference type="NCBI Taxonomy" id="2735135"/>
    <lineage>
        <taxon>Bacteria</taxon>
        <taxon>Pseudomonadati</taxon>
        <taxon>Pseudomonadota</taxon>
        <taxon>Alphaproteobacteria</taxon>
        <taxon>Rhodospirillales</taxon>
        <taxon>Azospirillaceae</taxon>
        <taxon>Azospirillum</taxon>
    </lineage>
</organism>
<dbReference type="PROSITE" id="PS50801">
    <property type="entry name" value="STAS"/>
    <property type="match status" value="1"/>
</dbReference>
<dbReference type="PANTHER" id="PTHR33495:SF2">
    <property type="entry name" value="ANTI-SIGMA FACTOR ANTAGONIST TM_1081-RELATED"/>
    <property type="match status" value="1"/>
</dbReference>
<dbReference type="SUPFAM" id="SSF52091">
    <property type="entry name" value="SpoIIaa-like"/>
    <property type="match status" value="1"/>
</dbReference>
<dbReference type="PANTHER" id="PTHR33495">
    <property type="entry name" value="ANTI-SIGMA FACTOR ANTAGONIST TM_1081-RELATED-RELATED"/>
    <property type="match status" value="1"/>
</dbReference>
<dbReference type="Pfam" id="PF01740">
    <property type="entry name" value="STAS"/>
    <property type="match status" value="1"/>
</dbReference>
<dbReference type="RefSeq" id="WP_180285171.1">
    <property type="nucleotide sequence ID" value="NZ_JABFDB010000027.1"/>
</dbReference>
<gene>
    <name evidence="4" type="ORF">HND93_27150</name>
</gene>
<evidence type="ECO:0000313" key="4">
    <source>
        <dbReference type="EMBL" id="NYZ23394.1"/>
    </source>
</evidence>
<accession>A0ABX2TGV2</accession>
<comment type="caution">
    <text evidence="4">The sequence shown here is derived from an EMBL/GenBank/DDBJ whole genome shotgun (WGS) entry which is preliminary data.</text>
</comment>
<dbReference type="EMBL" id="JABFDB010000027">
    <property type="protein sequence ID" value="NYZ23394.1"/>
    <property type="molecule type" value="Genomic_DNA"/>
</dbReference>
<dbReference type="Proteomes" id="UP000584642">
    <property type="component" value="Unassembled WGS sequence"/>
</dbReference>
<evidence type="ECO:0000256" key="2">
    <source>
        <dbReference type="RuleBase" id="RU003749"/>
    </source>
</evidence>
<dbReference type="CDD" id="cd07043">
    <property type="entry name" value="STAS_anti-anti-sigma_factors"/>
    <property type="match status" value="1"/>
</dbReference>
<protein>
    <recommendedName>
        <fullName evidence="2">Anti-sigma factor antagonist</fullName>
    </recommendedName>
</protein>
<keyword evidence="5" id="KW-1185">Reference proteome</keyword>
<comment type="similarity">
    <text evidence="1 2">Belongs to the anti-sigma-factor antagonist family.</text>
</comment>